<keyword evidence="3" id="KW-0378">Hydrolase</keyword>
<dbReference type="GO" id="GO:0004252">
    <property type="term" value="F:serine-type endopeptidase activity"/>
    <property type="evidence" value="ECO:0007669"/>
    <property type="project" value="InterPro"/>
</dbReference>
<dbReference type="InterPro" id="IPR001478">
    <property type="entry name" value="PDZ"/>
</dbReference>
<dbReference type="PRINTS" id="PR00834">
    <property type="entry name" value="PROTEASES2C"/>
</dbReference>
<dbReference type="OrthoDB" id="9758917at2"/>
<keyword evidence="6" id="KW-1133">Transmembrane helix</keyword>
<dbReference type="PANTHER" id="PTHR22939">
    <property type="entry name" value="SERINE PROTEASE FAMILY S1C HTRA-RELATED"/>
    <property type="match status" value="1"/>
</dbReference>
<dbReference type="Proteomes" id="UP000199687">
    <property type="component" value="Unassembled WGS sequence"/>
</dbReference>
<dbReference type="Pfam" id="PF13365">
    <property type="entry name" value="Trypsin_2"/>
    <property type="match status" value="1"/>
</dbReference>
<evidence type="ECO:0000313" key="9">
    <source>
        <dbReference type="Proteomes" id="UP000199687"/>
    </source>
</evidence>
<dbReference type="Pfam" id="PF13180">
    <property type="entry name" value="PDZ_2"/>
    <property type="match status" value="1"/>
</dbReference>
<evidence type="ECO:0000256" key="2">
    <source>
        <dbReference type="ARBA" id="ARBA00022670"/>
    </source>
</evidence>
<dbReference type="Gene3D" id="2.40.10.10">
    <property type="entry name" value="Trypsin-like serine proteases"/>
    <property type="match status" value="2"/>
</dbReference>
<evidence type="ECO:0000256" key="5">
    <source>
        <dbReference type="SAM" id="MobiDB-lite"/>
    </source>
</evidence>
<dbReference type="AlphaFoldDB" id="A0A1H9NPL9"/>
<sequence>MNEERDMQSYNNSNEQKNKEKKDKHLGGMLLSGVAGGLVVALFSGGIFLSVLDEDSQTAGTEQVTEETSQDVAQSSDEVIPTTNVVNDEANSLSEAISNVSDAVVGISNIQQVNLWEESSDAAGTGSGVVYKKEGDYAYVVTNNHVVEGAQEVEVVLTNGEHVQAQVLGTDALTDLAVLRISSEQITTVANLGTSENLTVGDTAIAIGNPLGTEFAGSVTRGIISGLDRAVDVDLNSDGMPDWTTEVIQTDAAINPGNSGGALINAKGEVIGINSMKIALEAVEGIGFAIPIDDAKPIIEQLETGEEVQRPFIGISAVDLETVPARHKQETLRLDESVENGIVIADVEVGSPAEVAGLQRYDVVTKINDQEIESMLALKSYLYRQTNIGDEVTVTFYRDGEEQTTTLTLSEQSGI</sequence>
<feature type="domain" description="PDZ" evidence="7">
    <location>
        <begin position="311"/>
        <end position="400"/>
    </location>
</feature>
<dbReference type="Gene3D" id="2.30.42.10">
    <property type="match status" value="1"/>
</dbReference>
<evidence type="ECO:0000256" key="6">
    <source>
        <dbReference type="SAM" id="Phobius"/>
    </source>
</evidence>
<dbReference type="GO" id="GO:0006508">
    <property type="term" value="P:proteolysis"/>
    <property type="evidence" value="ECO:0007669"/>
    <property type="project" value="UniProtKB-KW"/>
</dbReference>
<dbReference type="EMBL" id="FOGL01000003">
    <property type="protein sequence ID" value="SER37595.1"/>
    <property type="molecule type" value="Genomic_DNA"/>
</dbReference>
<dbReference type="SUPFAM" id="SSF50156">
    <property type="entry name" value="PDZ domain-like"/>
    <property type="match status" value="1"/>
</dbReference>
<dbReference type="CDD" id="cd06781">
    <property type="entry name" value="cpPDZ_BsHtra-like"/>
    <property type="match status" value="1"/>
</dbReference>
<dbReference type="STRING" id="531814.SAMN04487944_103237"/>
<evidence type="ECO:0000313" key="8">
    <source>
        <dbReference type="EMBL" id="SER37595.1"/>
    </source>
</evidence>
<gene>
    <name evidence="8" type="ORF">SAMN04487944_103237</name>
</gene>
<evidence type="ECO:0000259" key="7">
    <source>
        <dbReference type="SMART" id="SM00228"/>
    </source>
</evidence>
<reference evidence="8 9" key="1">
    <citation type="submission" date="2016-10" db="EMBL/GenBank/DDBJ databases">
        <authorList>
            <person name="de Groot N.N."/>
        </authorList>
    </citation>
    <scope>NUCLEOTIDE SEQUENCE [LARGE SCALE GENOMIC DNA]</scope>
    <source>
        <strain evidence="8 9">CGMCC 1.7727</strain>
    </source>
</reference>
<dbReference type="PANTHER" id="PTHR22939:SF129">
    <property type="entry name" value="SERINE PROTEASE HTRA2, MITOCHONDRIAL"/>
    <property type="match status" value="1"/>
</dbReference>
<dbReference type="RefSeq" id="WP_089739841.1">
    <property type="nucleotide sequence ID" value="NZ_FOGL01000003.1"/>
</dbReference>
<evidence type="ECO:0000256" key="1">
    <source>
        <dbReference type="ARBA" id="ARBA00010541"/>
    </source>
</evidence>
<keyword evidence="4" id="KW-0720">Serine protease</keyword>
<accession>A0A1H9NPL9</accession>
<dbReference type="InterPro" id="IPR036034">
    <property type="entry name" value="PDZ_sf"/>
</dbReference>
<protein>
    <submittedName>
        <fullName evidence="8">Serine protease Do</fullName>
    </submittedName>
</protein>
<comment type="similarity">
    <text evidence="1">Belongs to the peptidase S1C family.</text>
</comment>
<feature type="region of interest" description="Disordered" evidence="5">
    <location>
        <begin position="1"/>
        <end position="22"/>
    </location>
</feature>
<keyword evidence="6" id="KW-0812">Transmembrane</keyword>
<dbReference type="SUPFAM" id="SSF50494">
    <property type="entry name" value="Trypsin-like serine proteases"/>
    <property type="match status" value="1"/>
</dbReference>
<evidence type="ECO:0000256" key="4">
    <source>
        <dbReference type="ARBA" id="ARBA00022825"/>
    </source>
</evidence>
<dbReference type="InterPro" id="IPR043504">
    <property type="entry name" value="Peptidase_S1_PA_chymotrypsin"/>
</dbReference>
<evidence type="ECO:0000256" key="3">
    <source>
        <dbReference type="ARBA" id="ARBA00022801"/>
    </source>
</evidence>
<organism evidence="8 9">
    <name type="scientific">Gracilibacillus ureilyticus</name>
    <dbReference type="NCBI Taxonomy" id="531814"/>
    <lineage>
        <taxon>Bacteria</taxon>
        <taxon>Bacillati</taxon>
        <taxon>Bacillota</taxon>
        <taxon>Bacilli</taxon>
        <taxon>Bacillales</taxon>
        <taxon>Bacillaceae</taxon>
        <taxon>Gracilibacillus</taxon>
    </lineage>
</organism>
<keyword evidence="6" id="KW-0472">Membrane</keyword>
<dbReference type="SMART" id="SM00228">
    <property type="entry name" value="PDZ"/>
    <property type="match status" value="1"/>
</dbReference>
<dbReference type="InterPro" id="IPR001940">
    <property type="entry name" value="Peptidase_S1C"/>
</dbReference>
<proteinExistence type="inferred from homology"/>
<name>A0A1H9NPL9_9BACI</name>
<feature type="transmembrane region" description="Helical" evidence="6">
    <location>
        <begin position="26"/>
        <end position="49"/>
    </location>
</feature>
<dbReference type="InterPro" id="IPR009003">
    <property type="entry name" value="Peptidase_S1_PA"/>
</dbReference>
<keyword evidence="2 8" id="KW-0645">Protease</keyword>
<keyword evidence="9" id="KW-1185">Reference proteome</keyword>